<accession>A0AAU9VIS8</accession>
<comment type="caution">
    <text evidence="2">The sequence shown here is derived from an EMBL/GenBank/DDBJ whole genome shotgun (WGS) entry which is preliminary data.</text>
</comment>
<protein>
    <submittedName>
        <fullName evidence="2">Uncharacterized protein</fullName>
    </submittedName>
</protein>
<proteinExistence type="predicted"/>
<feature type="transmembrane region" description="Helical" evidence="1">
    <location>
        <begin position="29"/>
        <end position="52"/>
    </location>
</feature>
<name>A0AAU9VIS8_9CNID</name>
<keyword evidence="1" id="KW-0812">Transmembrane</keyword>
<dbReference type="Proteomes" id="UP001159428">
    <property type="component" value="Unassembled WGS sequence"/>
</dbReference>
<sequence>MGGIFSKEKVENYIRRLQDKMEVLSLAEYYGTLKCLLFVLLIVGIWIGYEFFRREKVKNEIRELKNEMEVRSLAHRFCAEYYGTLKLLLYVLLLIVGGISTGYEALRKKKVPYIMFGLAFATFCFQKCYDAVDDSHEKHYKAEKNCQSIADRARSACDSGESASSLRNKYDGLLKDKGTSSEIRYEQWAYERASKEKN</sequence>
<evidence type="ECO:0000313" key="2">
    <source>
        <dbReference type="EMBL" id="CAH3031230.1"/>
    </source>
</evidence>
<organism evidence="2 3">
    <name type="scientific">Pocillopora meandrina</name>
    <dbReference type="NCBI Taxonomy" id="46732"/>
    <lineage>
        <taxon>Eukaryota</taxon>
        <taxon>Metazoa</taxon>
        <taxon>Cnidaria</taxon>
        <taxon>Anthozoa</taxon>
        <taxon>Hexacorallia</taxon>
        <taxon>Scleractinia</taxon>
        <taxon>Astrocoeniina</taxon>
        <taxon>Pocilloporidae</taxon>
        <taxon>Pocillopora</taxon>
    </lineage>
</organism>
<keyword evidence="1" id="KW-1133">Transmembrane helix</keyword>
<dbReference type="AlphaFoldDB" id="A0AAU9VIS8"/>
<feature type="transmembrane region" description="Helical" evidence="1">
    <location>
        <begin position="73"/>
        <end position="99"/>
    </location>
</feature>
<evidence type="ECO:0000313" key="3">
    <source>
        <dbReference type="Proteomes" id="UP001159428"/>
    </source>
</evidence>
<evidence type="ECO:0000256" key="1">
    <source>
        <dbReference type="SAM" id="Phobius"/>
    </source>
</evidence>
<keyword evidence="1" id="KW-0472">Membrane</keyword>
<reference evidence="2 3" key="1">
    <citation type="submission" date="2022-05" db="EMBL/GenBank/DDBJ databases">
        <authorList>
            <consortium name="Genoscope - CEA"/>
            <person name="William W."/>
        </authorList>
    </citation>
    <scope>NUCLEOTIDE SEQUENCE [LARGE SCALE GENOMIC DNA]</scope>
</reference>
<gene>
    <name evidence="2" type="ORF">PMEA_00001232</name>
</gene>
<keyword evidence="3" id="KW-1185">Reference proteome</keyword>
<dbReference type="EMBL" id="CALNXJ010000001">
    <property type="protein sequence ID" value="CAH3031230.1"/>
    <property type="molecule type" value="Genomic_DNA"/>
</dbReference>